<organism evidence="2 3">
    <name type="scientific">Gaopeijia maritima</name>
    <dbReference type="NCBI Taxonomy" id="3119007"/>
    <lineage>
        <taxon>Bacteria</taxon>
        <taxon>Pseudomonadati</taxon>
        <taxon>Gemmatimonadota</taxon>
        <taxon>Longimicrobiia</taxon>
        <taxon>Gaopeijiales</taxon>
        <taxon>Gaopeijiaceae</taxon>
        <taxon>Gaopeijia</taxon>
    </lineage>
</organism>
<comment type="caution">
    <text evidence="2">The sequence shown here is derived from an EMBL/GenBank/DDBJ whole genome shotgun (WGS) entry which is preliminary data.</text>
</comment>
<accession>A0ABU9ECW4</accession>
<dbReference type="EMBL" id="JBBHLI010000011">
    <property type="protein sequence ID" value="MEK9502371.1"/>
    <property type="molecule type" value="Genomic_DNA"/>
</dbReference>
<name>A0ABU9ECW4_9BACT</name>
<protein>
    <submittedName>
        <fullName evidence="2">Uncharacterized protein</fullName>
    </submittedName>
</protein>
<evidence type="ECO:0000313" key="3">
    <source>
        <dbReference type="Proteomes" id="UP001484239"/>
    </source>
</evidence>
<keyword evidence="1" id="KW-0732">Signal</keyword>
<sequence length="180" mass="18257">MASAVGLALAGVLLPALTVPSGAAAQSEGYVEPPRVSVAIGMMSARGTEFESGIAGVIQLAVEPGRHRGVLRLAAGGDGRSDRGPGDFQEVALLYGRRGQGIGPGWSVSAGLGLMSFDDCPDLGDRPIARRSCTTVGVPFAIEAGTGSHHIGLSFQVAGNLNTQSSFFGAGLIVPIGWMP</sequence>
<proteinExistence type="predicted"/>
<dbReference type="RefSeq" id="WP_405284006.1">
    <property type="nucleotide sequence ID" value="NZ_CP144380.1"/>
</dbReference>
<dbReference type="Proteomes" id="UP001484239">
    <property type="component" value="Unassembled WGS sequence"/>
</dbReference>
<gene>
    <name evidence="2" type="ORF">WI372_15365</name>
</gene>
<reference evidence="2 3" key="1">
    <citation type="submission" date="2024-02" db="EMBL/GenBank/DDBJ databases">
        <title>A novel Gemmatimonadota bacterium.</title>
        <authorList>
            <person name="Du Z.-J."/>
            <person name="Ye Y.-Q."/>
        </authorList>
    </citation>
    <scope>NUCLEOTIDE SEQUENCE [LARGE SCALE GENOMIC DNA]</scope>
    <source>
        <strain evidence="2 3">DH-20</strain>
    </source>
</reference>
<keyword evidence="3" id="KW-1185">Reference proteome</keyword>
<feature type="signal peptide" evidence="1">
    <location>
        <begin position="1"/>
        <end position="25"/>
    </location>
</feature>
<feature type="chain" id="PRO_5045845606" evidence="1">
    <location>
        <begin position="26"/>
        <end position="180"/>
    </location>
</feature>
<evidence type="ECO:0000256" key="1">
    <source>
        <dbReference type="SAM" id="SignalP"/>
    </source>
</evidence>
<evidence type="ECO:0000313" key="2">
    <source>
        <dbReference type="EMBL" id="MEK9502371.1"/>
    </source>
</evidence>